<feature type="compositionally biased region" description="Polar residues" evidence="1">
    <location>
        <begin position="28"/>
        <end position="45"/>
    </location>
</feature>
<evidence type="ECO:0000256" key="1">
    <source>
        <dbReference type="SAM" id="MobiDB-lite"/>
    </source>
</evidence>
<accession>A0A8H5HQA2</accession>
<reference evidence="2 3" key="1">
    <citation type="journal article" date="2020" name="ISME J.">
        <title>Uncovering the hidden diversity of litter-decomposition mechanisms in mushroom-forming fungi.</title>
        <authorList>
            <person name="Floudas D."/>
            <person name="Bentzer J."/>
            <person name="Ahren D."/>
            <person name="Johansson T."/>
            <person name="Persson P."/>
            <person name="Tunlid A."/>
        </authorList>
    </citation>
    <scope>NUCLEOTIDE SEQUENCE [LARGE SCALE GENOMIC DNA]</scope>
    <source>
        <strain evidence="2 3">CBS 406.79</strain>
    </source>
</reference>
<feature type="region of interest" description="Disordered" evidence="1">
    <location>
        <begin position="1"/>
        <end position="57"/>
    </location>
</feature>
<proteinExistence type="predicted"/>
<dbReference type="EMBL" id="JAACJN010000033">
    <property type="protein sequence ID" value="KAF5387304.1"/>
    <property type="molecule type" value="Genomic_DNA"/>
</dbReference>
<feature type="compositionally biased region" description="Low complexity" evidence="1">
    <location>
        <begin position="12"/>
        <end position="27"/>
    </location>
</feature>
<evidence type="ECO:0000313" key="3">
    <source>
        <dbReference type="Proteomes" id="UP000518752"/>
    </source>
</evidence>
<dbReference type="AlphaFoldDB" id="A0A8H5HQA2"/>
<dbReference type="OrthoDB" id="3066263at2759"/>
<comment type="caution">
    <text evidence="2">The sequence shown here is derived from an EMBL/GenBank/DDBJ whole genome shotgun (WGS) entry which is preliminary data.</text>
</comment>
<keyword evidence="3" id="KW-1185">Reference proteome</keyword>
<protein>
    <submittedName>
        <fullName evidence="2">Uncharacterized protein</fullName>
    </submittedName>
</protein>
<evidence type="ECO:0000313" key="2">
    <source>
        <dbReference type="EMBL" id="KAF5387304.1"/>
    </source>
</evidence>
<organism evidence="2 3">
    <name type="scientific">Collybiopsis confluens</name>
    <dbReference type="NCBI Taxonomy" id="2823264"/>
    <lineage>
        <taxon>Eukaryota</taxon>
        <taxon>Fungi</taxon>
        <taxon>Dikarya</taxon>
        <taxon>Basidiomycota</taxon>
        <taxon>Agaricomycotina</taxon>
        <taxon>Agaricomycetes</taxon>
        <taxon>Agaricomycetidae</taxon>
        <taxon>Agaricales</taxon>
        <taxon>Marasmiineae</taxon>
        <taxon>Omphalotaceae</taxon>
        <taxon>Collybiopsis</taxon>
    </lineage>
</organism>
<sequence>MTSSPAVLASVNTNVSTEENSPTSSESGVHNQTPIASPTSLSTQRRTLHKKKSSGDLRDDFYQASFELHQVYQDSKEKPDST</sequence>
<dbReference type="Proteomes" id="UP000518752">
    <property type="component" value="Unassembled WGS sequence"/>
</dbReference>
<gene>
    <name evidence="2" type="ORF">D9757_005778</name>
</gene>
<name>A0A8H5HQA2_9AGAR</name>